<sequence>MAVPPETNEAFLREVDEELRRDELARLWKRWGRVLLVVIAVGLIALAAFLWWRDYQAKQAGIEGEKLSAAIEQLSSGRTDQAIPTLRELSKSSRSGYRAAAQLALGAIDSQKKDPKAAIAAFAAVAKDEKIGKPFRDLALIRQTTMEFDTLPPDQVIARMKPLAAKGSPWGGSAGELIAVAQLKAGRPTEAGATFAGLVGDPAVPPSIRSRAAQMASVLGVAVNPVAQPSLSR</sequence>
<feature type="transmembrane region" description="Helical" evidence="1">
    <location>
        <begin position="34"/>
        <end position="52"/>
    </location>
</feature>
<dbReference type="Pfam" id="PF09976">
    <property type="entry name" value="TPR_21"/>
    <property type="match status" value="1"/>
</dbReference>
<dbReference type="InterPro" id="IPR011990">
    <property type="entry name" value="TPR-like_helical_dom_sf"/>
</dbReference>
<keyword evidence="4" id="KW-1185">Reference proteome</keyword>
<gene>
    <name evidence="3" type="ORF">GON01_15055</name>
</gene>
<keyword evidence="1" id="KW-0812">Transmembrane</keyword>
<keyword evidence="1" id="KW-1133">Transmembrane helix</keyword>
<evidence type="ECO:0000313" key="4">
    <source>
        <dbReference type="Proteomes" id="UP000441389"/>
    </source>
</evidence>
<feature type="domain" description="Ancillary SecYEG translocon subunit/Cell division coordinator CpoB TPR" evidence="2">
    <location>
        <begin position="27"/>
        <end position="160"/>
    </location>
</feature>
<dbReference type="EMBL" id="WQMS01000016">
    <property type="protein sequence ID" value="MVO79249.1"/>
    <property type="molecule type" value="Genomic_DNA"/>
</dbReference>
<evidence type="ECO:0000313" key="3">
    <source>
        <dbReference type="EMBL" id="MVO79249.1"/>
    </source>
</evidence>
<reference evidence="3 4" key="1">
    <citation type="submission" date="2019-12" db="EMBL/GenBank/DDBJ databases">
        <authorList>
            <person name="Huq M.A."/>
        </authorList>
    </citation>
    <scope>NUCLEOTIDE SEQUENCE [LARGE SCALE GENOMIC DNA]</scope>
    <source>
        <strain evidence="3 4">MAH-20</strain>
    </source>
</reference>
<evidence type="ECO:0000256" key="1">
    <source>
        <dbReference type="SAM" id="Phobius"/>
    </source>
</evidence>
<dbReference type="Proteomes" id="UP000441389">
    <property type="component" value="Unassembled WGS sequence"/>
</dbReference>
<keyword evidence="1" id="KW-0472">Membrane</keyword>
<name>A0A6I4J3M3_9SPHN</name>
<organism evidence="3 4">
    <name type="scientific">Sphingomonas horti</name>
    <dbReference type="NCBI Taxonomy" id="2682842"/>
    <lineage>
        <taxon>Bacteria</taxon>
        <taxon>Pseudomonadati</taxon>
        <taxon>Pseudomonadota</taxon>
        <taxon>Alphaproteobacteria</taxon>
        <taxon>Sphingomonadales</taxon>
        <taxon>Sphingomonadaceae</taxon>
        <taxon>Sphingomonas</taxon>
    </lineage>
</organism>
<dbReference type="InterPro" id="IPR018704">
    <property type="entry name" value="SecYEG/CpoB_TPR"/>
</dbReference>
<proteinExistence type="predicted"/>
<evidence type="ECO:0000259" key="2">
    <source>
        <dbReference type="Pfam" id="PF09976"/>
    </source>
</evidence>
<dbReference type="Gene3D" id="1.25.40.10">
    <property type="entry name" value="Tetratricopeptide repeat domain"/>
    <property type="match status" value="1"/>
</dbReference>
<comment type="caution">
    <text evidence="3">The sequence shown here is derived from an EMBL/GenBank/DDBJ whole genome shotgun (WGS) entry which is preliminary data.</text>
</comment>
<dbReference type="AlphaFoldDB" id="A0A6I4J3M3"/>
<protein>
    <submittedName>
        <fullName evidence="3">Tetratricopeptide repeat protein</fullName>
    </submittedName>
</protein>
<dbReference type="RefSeq" id="WP_157028160.1">
    <property type="nucleotide sequence ID" value="NZ_WQMS01000016.1"/>
</dbReference>
<accession>A0A6I4J3M3</accession>